<organism evidence="2 3">
    <name type="scientific">Brassica cretica</name>
    <name type="common">Mustard</name>
    <dbReference type="NCBI Taxonomy" id="69181"/>
    <lineage>
        <taxon>Eukaryota</taxon>
        <taxon>Viridiplantae</taxon>
        <taxon>Streptophyta</taxon>
        <taxon>Embryophyta</taxon>
        <taxon>Tracheophyta</taxon>
        <taxon>Spermatophyta</taxon>
        <taxon>Magnoliopsida</taxon>
        <taxon>eudicotyledons</taxon>
        <taxon>Gunneridae</taxon>
        <taxon>Pentapetalae</taxon>
        <taxon>rosids</taxon>
        <taxon>malvids</taxon>
        <taxon>Brassicales</taxon>
        <taxon>Brassicaceae</taxon>
        <taxon>Brassiceae</taxon>
        <taxon>Brassica</taxon>
    </lineage>
</organism>
<evidence type="ECO:0000256" key="1">
    <source>
        <dbReference type="SAM" id="MobiDB-lite"/>
    </source>
</evidence>
<evidence type="ECO:0000313" key="2">
    <source>
        <dbReference type="EMBL" id="KAF3606183.1"/>
    </source>
</evidence>
<feature type="compositionally biased region" description="Polar residues" evidence="1">
    <location>
        <begin position="94"/>
        <end position="112"/>
    </location>
</feature>
<sequence>MSSKSAIAKFIPVAGQTVMRVFADRGAVASGLSTKDVRNDKYEGKEASYYEIITETCRKRYYYVKEGARLVHIIATFPNNPNEKNSYDRISDVQMPSNVSSGEASCSSKKKA</sequence>
<name>A0ABQ7ESQ9_BRACR</name>
<protein>
    <recommendedName>
        <fullName evidence="4">Mitochondrial import inner membrane translocase subunit Tim21</fullName>
    </recommendedName>
</protein>
<reference evidence="2 3" key="1">
    <citation type="journal article" date="2020" name="BMC Genomics">
        <title>Intraspecific diversification of the crop wild relative Brassica cretica Lam. using demographic model selection.</title>
        <authorList>
            <person name="Kioukis A."/>
            <person name="Michalopoulou V.A."/>
            <person name="Briers L."/>
            <person name="Pirintsos S."/>
            <person name="Studholme D.J."/>
            <person name="Pavlidis P."/>
            <person name="Sarris P.F."/>
        </authorList>
    </citation>
    <scope>NUCLEOTIDE SEQUENCE [LARGE SCALE GENOMIC DNA]</scope>
    <source>
        <strain evidence="3">cv. PFS-1207/04</strain>
    </source>
</reference>
<gene>
    <name evidence="2" type="ORF">DY000_02044473</name>
</gene>
<dbReference type="EMBL" id="QGKV02000297">
    <property type="protein sequence ID" value="KAF3606183.1"/>
    <property type="molecule type" value="Genomic_DNA"/>
</dbReference>
<keyword evidence="3" id="KW-1185">Reference proteome</keyword>
<evidence type="ECO:0000313" key="3">
    <source>
        <dbReference type="Proteomes" id="UP000266723"/>
    </source>
</evidence>
<evidence type="ECO:0008006" key="4">
    <source>
        <dbReference type="Google" id="ProtNLM"/>
    </source>
</evidence>
<comment type="caution">
    <text evidence="2">The sequence shown here is derived from an EMBL/GenBank/DDBJ whole genome shotgun (WGS) entry which is preliminary data.</text>
</comment>
<dbReference type="Proteomes" id="UP000266723">
    <property type="component" value="Unassembled WGS sequence"/>
</dbReference>
<proteinExistence type="predicted"/>
<feature type="region of interest" description="Disordered" evidence="1">
    <location>
        <begin position="78"/>
        <end position="112"/>
    </location>
</feature>
<accession>A0ABQ7ESQ9</accession>